<dbReference type="RefSeq" id="WP_221597510.1">
    <property type="nucleotide sequence ID" value="NZ_JAIGNQ010000002.1"/>
</dbReference>
<accession>A0ABS7JD75</accession>
<evidence type="ECO:0000313" key="2">
    <source>
        <dbReference type="Proteomes" id="UP000776651"/>
    </source>
</evidence>
<dbReference type="EMBL" id="JAIGNQ010000002">
    <property type="protein sequence ID" value="MBX7487979.1"/>
    <property type="molecule type" value="Genomic_DNA"/>
</dbReference>
<sequence>MAHVDEGLPKLILQSVDLSGEFARMLKAVIGCGYLVRRLHIAVFPLPWSLVKRLLVVVCAFDAKAKGVESVWRRDQQMLYAKKNHRFQCVIMVGERFDPRIALGRNPRFSRASNNRPPLV</sequence>
<keyword evidence="2" id="KW-1185">Reference proteome</keyword>
<protein>
    <submittedName>
        <fullName evidence="1">Uncharacterized protein</fullName>
    </submittedName>
</protein>
<name>A0ABS7JD75_9SPHN</name>
<evidence type="ECO:0000313" key="1">
    <source>
        <dbReference type="EMBL" id="MBX7487979.1"/>
    </source>
</evidence>
<organism evidence="1 2">
    <name type="scientific">Qipengyuania pacifica</name>
    <dbReference type="NCBI Taxonomy" id="2860199"/>
    <lineage>
        <taxon>Bacteria</taxon>
        <taxon>Pseudomonadati</taxon>
        <taxon>Pseudomonadota</taxon>
        <taxon>Alphaproteobacteria</taxon>
        <taxon>Sphingomonadales</taxon>
        <taxon>Erythrobacteraceae</taxon>
        <taxon>Qipengyuania</taxon>
    </lineage>
</organism>
<reference evidence="1 2" key="1">
    <citation type="submission" date="2021-08" db="EMBL/GenBank/DDBJ databases">
        <title>Comparative Genomics Analysis of the Genus Qipengyuania Reveals Extensive Genetic Diversity and Metabolic Versatility, Including the Description of Fifteen Novel Species.</title>
        <authorList>
            <person name="Liu Y."/>
        </authorList>
    </citation>
    <scope>NUCLEOTIDE SEQUENCE [LARGE SCALE GENOMIC DNA]</scope>
    <source>
        <strain evidence="1 2">GH25</strain>
    </source>
</reference>
<dbReference type="Proteomes" id="UP000776651">
    <property type="component" value="Unassembled WGS sequence"/>
</dbReference>
<comment type="caution">
    <text evidence="1">The sequence shown here is derived from an EMBL/GenBank/DDBJ whole genome shotgun (WGS) entry which is preliminary data.</text>
</comment>
<proteinExistence type="predicted"/>
<gene>
    <name evidence="1" type="ORF">K3177_05595</name>
</gene>